<dbReference type="OrthoDB" id="5657095at2"/>
<reference evidence="5 6" key="1">
    <citation type="submission" date="2017-12" db="EMBL/GenBank/DDBJ databases">
        <title>Chromulinavorax destructans is a abundant pathogen of dominant heterotrophic picoflagllates.</title>
        <authorList>
            <person name="Deeg C.M."/>
            <person name="Zimmer M."/>
            <person name="Suttle C.A."/>
        </authorList>
    </citation>
    <scope>NUCLEOTIDE SEQUENCE [LARGE SCALE GENOMIC DNA]</scope>
    <source>
        <strain evidence="5 6">SeV1</strain>
    </source>
</reference>
<keyword evidence="6" id="KW-1185">Reference proteome</keyword>
<dbReference type="EMBL" id="CP025544">
    <property type="protein sequence ID" value="AXK60896.1"/>
    <property type="molecule type" value="Genomic_DNA"/>
</dbReference>
<keyword evidence="1" id="KW-0677">Repeat</keyword>
<dbReference type="Proteomes" id="UP000254834">
    <property type="component" value="Chromosome"/>
</dbReference>
<proteinExistence type="predicted"/>
<gene>
    <name evidence="5" type="ORF">C0J27_04080</name>
</gene>
<dbReference type="InterPro" id="IPR036770">
    <property type="entry name" value="Ankyrin_rpt-contain_sf"/>
</dbReference>
<evidence type="ECO:0000259" key="4">
    <source>
        <dbReference type="PROSITE" id="PS50175"/>
    </source>
</evidence>
<dbReference type="AlphaFoldDB" id="A0A345ZC79"/>
<feature type="repeat" description="ANK" evidence="3">
    <location>
        <begin position="214"/>
        <end position="246"/>
    </location>
</feature>
<dbReference type="SUPFAM" id="SSF48403">
    <property type="entry name" value="Ankyrin repeat"/>
    <property type="match status" value="1"/>
</dbReference>
<sequence>MHYKQHIRIISLAILTLATDITLTSQMHLTIGQKRKHEHIKLDAEIEQEEITELSRAEFIKQSVKKYSHLDEGFKLLRMYYSRSSIPTFHDYLAEKLYFDNYDDHDFINVHRNDFGTAIGTAEDLMINKMKDPFCMALEYAVRNHAVIADEQNKFFQYVLKHRGTFMRNIIPLWVNVKKNHDKPILHQAISCNNIEMIQFLLDLQADINIQDKRGNTPVHRAVINNNKSVIALLLEKGADVNIANNKKITPLHSAVKHSKSSVIVESLLNKNAHVDPIMDNDNEQGFTPLWQAVKDLNLNIVNLLLSSGADPNLGNTTDYNLLYTTLKRIDFEASLEYVAQSSGEFILEKLLQAGAKPNTQIDDENETPLFLAALRNLPYSTDLLLKYHANPNLTNNAHITPLNEAVNFGSLATIKILIQNKTTDLNICGIDDYGTALHTAVKKNYKEIVKLLLDAGADKTIVDVTDQLTPLELAETEEMRALFR</sequence>
<dbReference type="PROSITE" id="PS50088">
    <property type="entry name" value="ANK_REPEAT"/>
    <property type="match status" value="5"/>
</dbReference>
<dbReference type="KEGG" id="cdes:C0J27_04080"/>
<dbReference type="PROSITE" id="PS50297">
    <property type="entry name" value="ANK_REP_REGION"/>
    <property type="match status" value="5"/>
</dbReference>
<evidence type="ECO:0000256" key="1">
    <source>
        <dbReference type="ARBA" id="ARBA00022737"/>
    </source>
</evidence>
<keyword evidence="2 3" id="KW-0040">ANK repeat</keyword>
<dbReference type="PANTHER" id="PTHR24171">
    <property type="entry name" value="ANKYRIN REPEAT DOMAIN-CONTAINING PROTEIN 39-RELATED"/>
    <property type="match status" value="1"/>
</dbReference>
<evidence type="ECO:0000313" key="5">
    <source>
        <dbReference type="EMBL" id="AXK60896.1"/>
    </source>
</evidence>
<feature type="domain" description="Peptidase A2" evidence="4">
    <location>
        <begin position="450"/>
        <end position="463"/>
    </location>
</feature>
<protein>
    <recommendedName>
        <fullName evidence="4">Peptidase A2 domain-containing protein</fullName>
    </recommendedName>
</protein>
<feature type="repeat" description="ANK" evidence="3">
    <location>
        <begin position="285"/>
        <end position="317"/>
    </location>
</feature>
<feature type="repeat" description="ANK" evidence="3">
    <location>
        <begin position="433"/>
        <end position="465"/>
    </location>
</feature>
<dbReference type="InterPro" id="IPR002110">
    <property type="entry name" value="Ankyrin_rpt"/>
</dbReference>
<evidence type="ECO:0000256" key="2">
    <source>
        <dbReference type="ARBA" id="ARBA00023043"/>
    </source>
</evidence>
<dbReference type="GO" id="GO:0006508">
    <property type="term" value="P:proteolysis"/>
    <property type="evidence" value="ECO:0007669"/>
    <property type="project" value="InterPro"/>
</dbReference>
<feature type="repeat" description="ANK" evidence="3">
    <location>
        <begin position="181"/>
        <end position="213"/>
    </location>
</feature>
<dbReference type="SMART" id="SM00248">
    <property type="entry name" value="ANK"/>
    <property type="match status" value="8"/>
</dbReference>
<dbReference type="GO" id="GO:0004190">
    <property type="term" value="F:aspartic-type endopeptidase activity"/>
    <property type="evidence" value="ECO:0007669"/>
    <property type="project" value="InterPro"/>
</dbReference>
<dbReference type="Gene3D" id="1.25.40.20">
    <property type="entry name" value="Ankyrin repeat-containing domain"/>
    <property type="match status" value="2"/>
</dbReference>
<dbReference type="PROSITE" id="PS50175">
    <property type="entry name" value="ASP_PROT_RETROV"/>
    <property type="match status" value="1"/>
</dbReference>
<organism evidence="5 6">
    <name type="scientific">Candidatus Chromulinivorax destructor</name>
    <dbReference type="NCBI Taxonomy" id="2066483"/>
    <lineage>
        <taxon>Bacteria</taxon>
        <taxon>Candidatus Babelota</taxon>
        <taxon>Candidatus Babeliae</taxon>
        <taxon>Candidatus Babeliales</taxon>
        <taxon>Candidatus Chromulinivoraceae</taxon>
        <taxon>Candidatus Chromulinivorax</taxon>
    </lineage>
</organism>
<dbReference type="Pfam" id="PF12796">
    <property type="entry name" value="Ank_2"/>
    <property type="match status" value="3"/>
</dbReference>
<evidence type="ECO:0000313" key="6">
    <source>
        <dbReference type="Proteomes" id="UP000254834"/>
    </source>
</evidence>
<dbReference type="InterPro" id="IPR001995">
    <property type="entry name" value="Peptidase_A2_cat"/>
</dbReference>
<feature type="repeat" description="ANK" evidence="3">
    <location>
        <begin position="247"/>
        <end position="280"/>
    </location>
</feature>
<dbReference type="RefSeq" id="WP_115585911.1">
    <property type="nucleotide sequence ID" value="NZ_CP025544.1"/>
</dbReference>
<name>A0A345ZC79_9BACT</name>
<dbReference type="PRINTS" id="PR01415">
    <property type="entry name" value="ANKYRIN"/>
</dbReference>
<accession>A0A345ZC79</accession>
<evidence type="ECO:0000256" key="3">
    <source>
        <dbReference type="PROSITE-ProRule" id="PRU00023"/>
    </source>
</evidence>